<dbReference type="EMBL" id="LJCO01000091">
    <property type="protein sequence ID" value="KPV41826.1"/>
    <property type="molecule type" value="Genomic_DNA"/>
</dbReference>
<comment type="caution">
    <text evidence="1">The sequence shown here is derived from an EMBL/GenBank/DDBJ whole genome shotgun (WGS) entry which is preliminary data.</text>
</comment>
<evidence type="ECO:0000313" key="2">
    <source>
        <dbReference type="Proteomes" id="UP000050482"/>
    </source>
</evidence>
<protein>
    <recommendedName>
        <fullName evidence="3">Dipeptidylpeptidase IV N-terminal domain-containing protein</fullName>
    </recommendedName>
</protein>
<dbReference type="SUPFAM" id="SSF69304">
    <property type="entry name" value="Tricorn protease N-terminal domain"/>
    <property type="match status" value="1"/>
</dbReference>
<dbReference type="InterPro" id="IPR011042">
    <property type="entry name" value="6-blade_b-propeller_TolB-like"/>
</dbReference>
<gene>
    <name evidence="1" type="ORF">AN477_20585</name>
</gene>
<sequence>MNRQPLPIRVLASLPDNMTFEVSWNRDKVAFFSNRTGRIELYVLYLASREVVQLTDGEAPTCVMAGFFKQ</sequence>
<dbReference type="Gene3D" id="2.120.10.30">
    <property type="entry name" value="TolB, C-terminal domain"/>
    <property type="match status" value="1"/>
</dbReference>
<organism evidence="1 2">
    <name type="scientific">Alicyclobacillus ferrooxydans</name>
    <dbReference type="NCBI Taxonomy" id="471514"/>
    <lineage>
        <taxon>Bacteria</taxon>
        <taxon>Bacillati</taxon>
        <taxon>Bacillota</taxon>
        <taxon>Bacilli</taxon>
        <taxon>Bacillales</taxon>
        <taxon>Alicyclobacillaceae</taxon>
        <taxon>Alicyclobacillus</taxon>
    </lineage>
</organism>
<dbReference type="AlphaFoldDB" id="A0A0P9C911"/>
<reference evidence="1 2" key="1">
    <citation type="submission" date="2015-09" db="EMBL/GenBank/DDBJ databases">
        <title>Draft genome sequence of Alicyclobacillus ferrooxydans DSM 22381.</title>
        <authorList>
            <person name="Hemp J."/>
        </authorList>
    </citation>
    <scope>NUCLEOTIDE SEQUENCE [LARGE SCALE GENOMIC DNA]</scope>
    <source>
        <strain evidence="1 2">TC-34</strain>
    </source>
</reference>
<evidence type="ECO:0008006" key="3">
    <source>
        <dbReference type="Google" id="ProtNLM"/>
    </source>
</evidence>
<proteinExistence type="predicted"/>
<name>A0A0P9C911_9BACL</name>
<dbReference type="Proteomes" id="UP000050482">
    <property type="component" value="Unassembled WGS sequence"/>
</dbReference>
<dbReference type="PATRIC" id="fig|471514.4.peg.3059"/>
<accession>A0A0P9C911</accession>
<keyword evidence="2" id="KW-1185">Reference proteome</keyword>
<evidence type="ECO:0000313" key="1">
    <source>
        <dbReference type="EMBL" id="KPV41826.1"/>
    </source>
</evidence>
<dbReference type="RefSeq" id="WP_054971068.1">
    <property type="nucleotide sequence ID" value="NZ_LJCO01000091.1"/>
</dbReference>